<gene>
    <name evidence="5" type="ORF">VV02_06115</name>
</gene>
<dbReference type="GO" id="GO:0004252">
    <property type="term" value="F:serine-type endopeptidase activity"/>
    <property type="evidence" value="ECO:0007669"/>
    <property type="project" value="InterPro"/>
</dbReference>
<feature type="signal peptide" evidence="3">
    <location>
        <begin position="1"/>
        <end position="26"/>
    </location>
</feature>
<evidence type="ECO:0000256" key="2">
    <source>
        <dbReference type="ARBA" id="ARBA00023157"/>
    </source>
</evidence>
<evidence type="ECO:0000313" key="6">
    <source>
        <dbReference type="Proteomes" id="UP000066480"/>
    </source>
</evidence>
<name>A0A0K1JFN5_9MICO</name>
<sequence length="255" mass="27257">MRSRIALGVVAAVGLAALSGIGPAQAVIGGEPVQEPYSFMGSINRDSQHNHVCGASLIAPQWAVTARHCIMNIDTGVYNTPDQLHVRFGSLSLLEGGVWADVAEIPTPPGNPFPGYGTDIALLKLKEPILNKPVQIAPTVSEGETRLVGWGRQCVGDTAACPPSITLNQRDIPRLPDLDCWQGIIHVYQENCYSPTSSKWDSGGPALTKVDGQWQLVGAASRLVQDDGDGQAPTIYTDVVAWRAWIRETTGIPTL</sequence>
<protein>
    <recommendedName>
        <fullName evidence="4">Peptidase S1 domain-containing protein</fullName>
    </recommendedName>
</protein>
<dbReference type="AlphaFoldDB" id="A0A0K1JFN5"/>
<dbReference type="KEGG" id="lmoi:VV02_06115"/>
<feature type="domain" description="Peptidase S1" evidence="4">
    <location>
        <begin position="27"/>
        <end position="251"/>
    </location>
</feature>
<dbReference type="Pfam" id="PF00089">
    <property type="entry name" value="Trypsin"/>
    <property type="match status" value="1"/>
</dbReference>
<dbReference type="SUPFAM" id="SSF50494">
    <property type="entry name" value="Trypsin-like serine proteases"/>
    <property type="match status" value="1"/>
</dbReference>
<feature type="chain" id="PRO_5005461808" description="Peptidase S1 domain-containing protein" evidence="3">
    <location>
        <begin position="27"/>
        <end position="255"/>
    </location>
</feature>
<evidence type="ECO:0000313" key="5">
    <source>
        <dbReference type="EMBL" id="AKU15532.1"/>
    </source>
</evidence>
<reference evidence="5 6" key="1">
    <citation type="submission" date="2015-03" db="EMBL/GenBank/DDBJ databases">
        <title>Luteipulveratus halotolerans sp. nov., a novel actinobacterium (Dermacoccaceae) from Sarawak, Malaysia.</title>
        <authorList>
            <person name="Juboi H."/>
            <person name="Basik A."/>
            <person name="Shamsul S.S."/>
            <person name="Arnold P."/>
            <person name="Schmitt E.K."/>
            <person name="Sanglier J.-J."/>
            <person name="Yeo T."/>
        </authorList>
    </citation>
    <scope>NUCLEOTIDE SEQUENCE [LARGE SCALE GENOMIC DNA]</scope>
    <source>
        <strain evidence="5 6">MN07-A0370</strain>
    </source>
</reference>
<dbReference type="GO" id="GO:0006508">
    <property type="term" value="P:proteolysis"/>
    <property type="evidence" value="ECO:0007669"/>
    <property type="project" value="InterPro"/>
</dbReference>
<dbReference type="PANTHER" id="PTHR24276:SF98">
    <property type="entry name" value="FI18310P1-RELATED"/>
    <property type="match status" value="1"/>
</dbReference>
<keyword evidence="2" id="KW-1015">Disulfide bond</keyword>
<organism evidence="5 6">
    <name type="scientific">Luteipulveratus mongoliensis</name>
    <dbReference type="NCBI Taxonomy" id="571913"/>
    <lineage>
        <taxon>Bacteria</taxon>
        <taxon>Bacillati</taxon>
        <taxon>Actinomycetota</taxon>
        <taxon>Actinomycetes</taxon>
        <taxon>Micrococcales</taxon>
        <taxon>Dermacoccaceae</taxon>
        <taxon>Luteipulveratus</taxon>
    </lineage>
</organism>
<keyword evidence="3" id="KW-0732">Signal</keyword>
<dbReference type="SMART" id="SM00020">
    <property type="entry name" value="Tryp_SPc"/>
    <property type="match status" value="1"/>
</dbReference>
<evidence type="ECO:0000259" key="4">
    <source>
        <dbReference type="PROSITE" id="PS50240"/>
    </source>
</evidence>
<dbReference type="PROSITE" id="PS50240">
    <property type="entry name" value="TRYPSIN_DOM"/>
    <property type="match status" value="1"/>
</dbReference>
<dbReference type="InterPro" id="IPR001254">
    <property type="entry name" value="Trypsin_dom"/>
</dbReference>
<dbReference type="RefSeq" id="WP_052590455.1">
    <property type="nucleotide sequence ID" value="NZ_CP011112.1"/>
</dbReference>
<evidence type="ECO:0000256" key="3">
    <source>
        <dbReference type="SAM" id="SignalP"/>
    </source>
</evidence>
<dbReference type="PANTHER" id="PTHR24276">
    <property type="entry name" value="POLYSERASE-RELATED"/>
    <property type="match status" value="1"/>
</dbReference>
<dbReference type="Gene3D" id="2.40.10.10">
    <property type="entry name" value="Trypsin-like serine proteases"/>
    <property type="match status" value="1"/>
</dbReference>
<keyword evidence="6" id="KW-1185">Reference proteome</keyword>
<evidence type="ECO:0000256" key="1">
    <source>
        <dbReference type="ARBA" id="ARBA00007664"/>
    </source>
</evidence>
<dbReference type="PRINTS" id="PR00722">
    <property type="entry name" value="CHYMOTRYPSIN"/>
</dbReference>
<dbReference type="OrthoDB" id="3657335at2"/>
<accession>A0A0K1JFN5</accession>
<comment type="similarity">
    <text evidence="1">Belongs to the peptidase S1 family.</text>
</comment>
<dbReference type="STRING" id="571913.VV02_06115"/>
<dbReference type="Proteomes" id="UP000066480">
    <property type="component" value="Chromosome"/>
</dbReference>
<proteinExistence type="inferred from homology"/>
<dbReference type="InterPro" id="IPR043504">
    <property type="entry name" value="Peptidase_S1_PA_chymotrypsin"/>
</dbReference>
<dbReference type="InterPro" id="IPR001314">
    <property type="entry name" value="Peptidase_S1A"/>
</dbReference>
<dbReference type="InterPro" id="IPR050430">
    <property type="entry name" value="Peptidase_S1"/>
</dbReference>
<dbReference type="EMBL" id="CP011112">
    <property type="protein sequence ID" value="AKU15532.1"/>
    <property type="molecule type" value="Genomic_DNA"/>
</dbReference>
<dbReference type="InterPro" id="IPR009003">
    <property type="entry name" value="Peptidase_S1_PA"/>
</dbReference>